<dbReference type="SUPFAM" id="SSF50129">
    <property type="entry name" value="GroES-like"/>
    <property type="match status" value="1"/>
</dbReference>
<dbReference type="InterPro" id="IPR002328">
    <property type="entry name" value="ADH_Zn_CS"/>
</dbReference>
<dbReference type="PANTHER" id="PTHR43350">
    <property type="entry name" value="NAD-DEPENDENT ALCOHOL DEHYDROGENASE"/>
    <property type="match status" value="1"/>
</dbReference>
<feature type="domain" description="Enoyl reductase (ER)" evidence="7">
    <location>
        <begin position="12"/>
        <end position="357"/>
    </location>
</feature>
<evidence type="ECO:0000256" key="4">
    <source>
        <dbReference type="ARBA" id="ARBA00022833"/>
    </source>
</evidence>
<organism evidence="8 9">
    <name type="scientific">Tectimicrobiota bacterium</name>
    <dbReference type="NCBI Taxonomy" id="2528274"/>
    <lineage>
        <taxon>Bacteria</taxon>
        <taxon>Pseudomonadati</taxon>
        <taxon>Nitrospinota/Tectimicrobiota group</taxon>
        <taxon>Candidatus Tectimicrobiota</taxon>
    </lineage>
</organism>
<keyword evidence="4 6" id="KW-0862">Zinc</keyword>
<gene>
    <name evidence="8" type="ORF">FJZ47_18750</name>
</gene>
<dbReference type="FunFam" id="3.40.50.720:FF:000003">
    <property type="entry name" value="S-(hydroxymethyl)glutathione dehydrogenase"/>
    <property type="match status" value="1"/>
</dbReference>
<dbReference type="AlphaFoldDB" id="A0A937W5I4"/>
<evidence type="ECO:0000256" key="6">
    <source>
        <dbReference type="RuleBase" id="RU361277"/>
    </source>
</evidence>
<dbReference type="InterPro" id="IPR020843">
    <property type="entry name" value="ER"/>
</dbReference>
<accession>A0A937W5I4</accession>
<evidence type="ECO:0000256" key="1">
    <source>
        <dbReference type="ARBA" id="ARBA00001947"/>
    </source>
</evidence>
<dbReference type="GO" id="GO:0016616">
    <property type="term" value="F:oxidoreductase activity, acting on the CH-OH group of donors, NAD or NADP as acceptor"/>
    <property type="evidence" value="ECO:0007669"/>
    <property type="project" value="UniProtKB-ARBA"/>
</dbReference>
<comment type="caution">
    <text evidence="8">The sequence shown here is derived from an EMBL/GenBank/DDBJ whole genome shotgun (WGS) entry which is preliminary data.</text>
</comment>
<dbReference type="SUPFAM" id="SSF51735">
    <property type="entry name" value="NAD(P)-binding Rossmann-fold domains"/>
    <property type="match status" value="1"/>
</dbReference>
<dbReference type="InterPro" id="IPR036291">
    <property type="entry name" value="NAD(P)-bd_dom_sf"/>
</dbReference>
<evidence type="ECO:0000256" key="3">
    <source>
        <dbReference type="ARBA" id="ARBA00022723"/>
    </source>
</evidence>
<keyword evidence="5" id="KW-0560">Oxidoreductase</keyword>
<comment type="similarity">
    <text evidence="2 6">Belongs to the zinc-containing alcohol dehydrogenase family.</text>
</comment>
<evidence type="ECO:0000313" key="9">
    <source>
        <dbReference type="Proteomes" id="UP000712673"/>
    </source>
</evidence>
<dbReference type="EMBL" id="VGLS01000695">
    <property type="protein sequence ID" value="MBM3225819.1"/>
    <property type="molecule type" value="Genomic_DNA"/>
</dbReference>
<dbReference type="Pfam" id="PF08240">
    <property type="entry name" value="ADH_N"/>
    <property type="match status" value="1"/>
</dbReference>
<dbReference type="PANTHER" id="PTHR43350:SF21">
    <property type="entry name" value="S-NITROSOMYCOTHIOL REDUCTASE MSCR"/>
    <property type="match status" value="1"/>
</dbReference>
<dbReference type="InterPro" id="IPR013149">
    <property type="entry name" value="ADH-like_C"/>
</dbReference>
<evidence type="ECO:0000313" key="8">
    <source>
        <dbReference type="EMBL" id="MBM3225819.1"/>
    </source>
</evidence>
<evidence type="ECO:0000256" key="2">
    <source>
        <dbReference type="ARBA" id="ARBA00008072"/>
    </source>
</evidence>
<sequence>MPTHSKAAVLVEPNAPLVIDQVTFPDPAPDQVLVKLFASGICHSQLHQIHRTPQTAHRGTPAVFPSLLGHEATGVVVAKGSQVTHVREGDHVITTWVDRGAVEGASPRSSAKVQWHGQEVPAGPATWTEYALLSERLVVPLDNTVATDVTSIIGCAVLTGSGVILNTLDVRVNESVAVFGAGGVGLCAIAAAHIVGAYPIIAVDLSDDKLAFAQRFGATHGVNAAHGDPVQAIHDLTGGGVDYAIDAIGAARTQEQILYAARPGGIGLKKGGTACLVGAVQELGRIDVEELRITQRTYTGTRGSLCRPDRDFPIFVRWYQRGQLDLHALVTQRYTLDHINDAVADLSAGRIHGRSILTYA</sequence>
<reference evidence="8" key="1">
    <citation type="submission" date="2019-03" db="EMBL/GenBank/DDBJ databases">
        <title>Lake Tanganyika Metagenome-Assembled Genomes (MAGs).</title>
        <authorList>
            <person name="Tran P."/>
        </authorList>
    </citation>
    <scope>NUCLEOTIDE SEQUENCE</scope>
    <source>
        <strain evidence="8">K_DeepCast_65m_m2_066</strain>
    </source>
</reference>
<name>A0A937W5I4_UNCTE</name>
<evidence type="ECO:0000259" key="7">
    <source>
        <dbReference type="SMART" id="SM00829"/>
    </source>
</evidence>
<comment type="cofactor">
    <cofactor evidence="1 6">
        <name>Zn(2+)</name>
        <dbReference type="ChEBI" id="CHEBI:29105"/>
    </cofactor>
</comment>
<dbReference type="GO" id="GO:0008270">
    <property type="term" value="F:zinc ion binding"/>
    <property type="evidence" value="ECO:0007669"/>
    <property type="project" value="InterPro"/>
</dbReference>
<dbReference type="InterPro" id="IPR013154">
    <property type="entry name" value="ADH-like_N"/>
</dbReference>
<dbReference type="Gene3D" id="3.40.50.720">
    <property type="entry name" value="NAD(P)-binding Rossmann-like Domain"/>
    <property type="match status" value="1"/>
</dbReference>
<protein>
    <submittedName>
        <fullName evidence="8">Zinc-binding dehydrogenase</fullName>
    </submittedName>
</protein>
<dbReference type="Pfam" id="PF00107">
    <property type="entry name" value="ADH_zinc_N"/>
    <property type="match status" value="1"/>
</dbReference>
<dbReference type="PROSITE" id="PS00059">
    <property type="entry name" value="ADH_ZINC"/>
    <property type="match status" value="1"/>
</dbReference>
<dbReference type="SMART" id="SM00829">
    <property type="entry name" value="PKS_ER"/>
    <property type="match status" value="1"/>
</dbReference>
<dbReference type="Gene3D" id="3.90.180.10">
    <property type="entry name" value="Medium-chain alcohol dehydrogenases, catalytic domain"/>
    <property type="match status" value="1"/>
</dbReference>
<dbReference type="Proteomes" id="UP000712673">
    <property type="component" value="Unassembled WGS sequence"/>
</dbReference>
<proteinExistence type="inferred from homology"/>
<dbReference type="InterPro" id="IPR011032">
    <property type="entry name" value="GroES-like_sf"/>
</dbReference>
<keyword evidence="3 6" id="KW-0479">Metal-binding</keyword>
<evidence type="ECO:0000256" key="5">
    <source>
        <dbReference type="ARBA" id="ARBA00023002"/>
    </source>
</evidence>